<keyword evidence="3" id="KW-0560">Oxidoreductase</keyword>
<feature type="transmembrane region" description="Helical" evidence="4">
    <location>
        <begin position="21"/>
        <end position="40"/>
    </location>
</feature>
<evidence type="ECO:0000256" key="2">
    <source>
        <dbReference type="ARBA" id="ARBA00022857"/>
    </source>
</evidence>
<dbReference type="Pfam" id="PF00106">
    <property type="entry name" value="adh_short"/>
    <property type="match status" value="1"/>
</dbReference>
<dbReference type="InterPro" id="IPR002347">
    <property type="entry name" value="SDR_fam"/>
</dbReference>
<name>A0A1L7X1J5_9HELO</name>
<dbReference type="PANTHER" id="PTHR43544">
    <property type="entry name" value="SHORT-CHAIN DEHYDROGENASE/REDUCTASE"/>
    <property type="match status" value="1"/>
</dbReference>
<dbReference type="InterPro" id="IPR051468">
    <property type="entry name" value="Fungal_SecMetab_SDRs"/>
</dbReference>
<keyword evidence="6" id="KW-1185">Reference proteome</keyword>
<dbReference type="EMBL" id="FJOG01000013">
    <property type="protein sequence ID" value="CZR58901.1"/>
    <property type="molecule type" value="Genomic_DNA"/>
</dbReference>
<sequence>MAATSILITGGNRGKSPHHNYQMFLTMFIGLGLGLVKHYLALPNQVVVAGFRNPAHLTCKELSTLPKDATSSIVIVQIESGSKSSAIAAVDTLQTKYGIDRLDVIIANAGIATAWPTVADASVEDMLEHYRVNVIGPVVLFQATLPLLSKAANGKFAVMSSSRRHPRKIYFENEKLVVLATDPGWVRTEMGNVEAVALGFDTAEIEVDESIRGVTKVIKEATREESSGRFWIYIGEESKW</sequence>
<dbReference type="GO" id="GO:0005737">
    <property type="term" value="C:cytoplasm"/>
    <property type="evidence" value="ECO:0007669"/>
    <property type="project" value="TreeGrafter"/>
</dbReference>
<keyword evidence="4" id="KW-0472">Membrane</keyword>
<dbReference type="PANTHER" id="PTHR43544:SF7">
    <property type="entry name" value="NADB-LER2"/>
    <property type="match status" value="1"/>
</dbReference>
<accession>A0A1L7X1J5</accession>
<dbReference type="Gene3D" id="3.40.50.720">
    <property type="entry name" value="NAD(P)-binding Rossmann-like Domain"/>
    <property type="match status" value="1"/>
</dbReference>
<dbReference type="Proteomes" id="UP000184330">
    <property type="component" value="Unassembled WGS sequence"/>
</dbReference>
<protein>
    <submittedName>
        <fullName evidence="5">Related to aflatoxin biosynthesis ketoreductase nor-1</fullName>
    </submittedName>
</protein>
<comment type="similarity">
    <text evidence="1">Belongs to the short-chain dehydrogenases/reductases (SDR) family.</text>
</comment>
<evidence type="ECO:0000313" key="6">
    <source>
        <dbReference type="Proteomes" id="UP000184330"/>
    </source>
</evidence>
<dbReference type="OrthoDB" id="9876299at2759"/>
<evidence type="ECO:0000256" key="4">
    <source>
        <dbReference type="SAM" id="Phobius"/>
    </source>
</evidence>
<keyword evidence="4" id="KW-1133">Transmembrane helix</keyword>
<keyword evidence="4" id="KW-0812">Transmembrane</keyword>
<dbReference type="SUPFAM" id="SSF51735">
    <property type="entry name" value="NAD(P)-binding Rossmann-fold domains"/>
    <property type="match status" value="1"/>
</dbReference>
<gene>
    <name evidence="5" type="ORF">PAC_08793</name>
</gene>
<evidence type="ECO:0000256" key="1">
    <source>
        <dbReference type="ARBA" id="ARBA00006484"/>
    </source>
</evidence>
<reference evidence="5 6" key="1">
    <citation type="submission" date="2016-03" db="EMBL/GenBank/DDBJ databases">
        <authorList>
            <person name="Ploux O."/>
        </authorList>
    </citation>
    <scope>NUCLEOTIDE SEQUENCE [LARGE SCALE GENOMIC DNA]</scope>
    <source>
        <strain evidence="5 6">UAMH 11012</strain>
    </source>
</reference>
<evidence type="ECO:0000256" key="3">
    <source>
        <dbReference type="ARBA" id="ARBA00023002"/>
    </source>
</evidence>
<dbReference type="InterPro" id="IPR036291">
    <property type="entry name" value="NAD(P)-bd_dom_sf"/>
</dbReference>
<organism evidence="5 6">
    <name type="scientific">Phialocephala subalpina</name>
    <dbReference type="NCBI Taxonomy" id="576137"/>
    <lineage>
        <taxon>Eukaryota</taxon>
        <taxon>Fungi</taxon>
        <taxon>Dikarya</taxon>
        <taxon>Ascomycota</taxon>
        <taxon>Pezizomycotina</taxon>
        <taxon>Leotiomycetes</taxon>
        <taxon>Helotiales</taxon>
        <taxon>Mollisiaceae</taxon>
        <taxon>Phialocephala</taxon>
        <taxon>Phialocephala fortinii species complex</taxon>
    </lineage>
</organism>
<keyword evidence="2" id="KW-0521">NADP</keyword>
<dbReference type="AlphaFoldDB" id="A0A1L7X1J5"/>
<evidence type="ECO:0000313" key="5">
    <source>
        <dbReference type="EMBL" id="CZR58901.1"/>
    </source>
</evidence>
<dbReference type="GO" id="GO:0016491">
    <property type="term" value="F:oxidoreductase activity"/>
    <property type="evidence" value="ECO:0007669"/>
    <property type="project" value="UniProtKB-KW"/>
</dbReference>
<proteinExistence type="inferred from homology"/>